<comment type="caution">
    <text evidence="1">The sequence shown here is derived from an EMBL/GenBank/DDBJ whole genome shotgun (WGS) entry which is preliminary data.</text>
</comment>
<gene>
    <name evidence="1" type="ORF">SGX49_000627</name>
</gene>
<sequence length="76" mass="8145">MRSKPHDEAMAELYRSDPAFALEVINGTLEDGNRAELLTVLHHMAQAFGGVPAILKAMGLRLAVQPMPSSPPVHAA</sequence>
<evidence type="ECO:0000313" key="2">
    <source>
        <dbReference type="Proteomes" id="UP001279522"/>
    </source>
</evidence>
<name>A0AAN4A3J4_CITFR</name>
<reference evidence="1" key="1">
    <citation type="submission" date="2023-05" db="EMBL/GenBank/DDBJ databases">
        <authorList>
            <consortium name="Clinical and Environmental Microbiology Branch: Whole genome sequencing antimicrobial resistance pathogens in the healthcare setting"/>
        </authorList>
    </citation>
    <scope>NUCLEOTIDE SEQUENCE</scope>
    <source>
        <strain evidence="1">2023GN-00287</strain>
    </source>
</reference>
<proteinExistence type="predicted"/>
<dbReference type="Proteomes" id="UP001279522">
    <property type="component" value="Unassembled WGS sequence"/>
</dbReference>
<dbReference type="EMBL" id="ABOSXX010000002">
    <property type="protein sequence ID" value="ELV3678243.1"/>
    <property type="molecule type" value="Genomic_DNA"/>
</dbReference>
<dbReference type="AlphaFoldDB" id="A0AAN4A3J4"/>
<evidence type="ECO:0000313" key="1">
    <source>
        <dbReference type="EMBL" id="ELV3678243.1"/>
    </source>
</evidence>
<protein>
    <submittedName>
        <fullName evidence="1">Addiction module antidote protein</fullName>
    </submittedName>
</protein>
<accession>A0AAN4A3J4</accession>
<organism evidence="1 2">
    <name type="scientific">Citrobacter freundii</name>
    <dbReference type="NCBI Taxonomy" id="546"/>
    <lineage>
        <taxon>Bacteria</taxon>
        <taxon>Pseudomonadati</taxon>
        <taxon>Pseudomonadota</taxon>
        <taxon>Gammaproteobacteria</taxon>
        <taxon>Enterobacterales</taxon>
        <taxon>Enterobacteriaceae</taxon>
        <taxon>Citrobacter</taxon>
        <taxon>Citrobacter freundii complex</taxon>
    </lineage>
</organism>